<gene>
    <name evidence="1" type="ORF">EVA_11371</name>
</gene>
<feature type="non-terminal residue" evidence="1">
    <location>
        <position position="59"/>
    </location>
</feature>
<dbReference type="InterPro" id="IPR021958">
    <property type="entry name" value="DUF3575"/>
</dbReference>
<dbReference type="Pfam" id="PF12099">
    <property type="entry name" value="DUF3575"/>
    <property type="match status" value="1"/>
</dbReference>
<organism evidence="1">
    <name type="scientific">gut metagenome</name>
    <dbReference type="NCBI Taxonomy" id="749906"/>
    <lineage>
        <taxon>unclassified sequences</taxon>
        <taxon>metagenomes</taxon>
        <taxon>organismal metagenomes</taxon>
    </lineage>
</organism>
<proteinExistence type="predicted"/>
<dbReference type="EMBL" id="AMCI01003335">
    <property type="protein sequence ID" value="EJX00521.1"/>
    <property type="molecule type" value="Genomic_DNA"/>
</dbReference>
<dbReference type="AlphaFoldDB" id="J9CK89"/>
<sequence>MPNILKRLILLGIMGIPLSMVAQRCALKTNALYDATLSPTLSCELAWNHRYSVDLQASY</sequence>
<reference evidence="1" key="1">
    <citation type="journal article" date="2012" name="PLoS ONE">
        <title>Gene sets for utilization of primary and secondary nutrition supplies in the distal gut of endangered iberian lynx.</title>
        <authorList>
            <person name="Alcaide M."/>
            <person name="Messina E."/>
            <person name="Richter M."/>
            <person name="Bargiela R."/>
            <person name="Peplies J."/>
            <person name="Huws S.A."/>
            <person name="Newbold C.J."/>
            <person name="Golyshin P.N."/>
            <person name="Simon M.A."/>
            <person name="Lopez G."/>
            <person name="Yakimov M.M."/>
            <person name="Ferrer M."/>
        </authorList>
    </citation>
    <scope>NUCLEOTIDE SEQUENCE</scope>
</reference>
<comment type="caution">
    <text evidence="1">The sequence shown here is derived from an EMBL/GenBank/DDBJ whole genome shotgun (WGS) entry which is preliminary data.</text>
</comment>
<evidence type="ECO:0000313" key="1">
    <source>
        <dbReference type="EMBL" id="EJX00521.1"/>
    </source>
</evidence>
<protein>
    <submittedName>
        <fullName evidence="1">Secreted protein</fullName>
    </submittedName>
</protein>
<accession>J9CK89</accession>
<name>J9CK89_9ZZZZ</name>